<name>A0ABQ2D6I9_9DEIO</name>
<evidence type="ECO:0000313" key="2">
    <source>
        <dbReference type="EMBL" id="GGJ47923.1"/>
    </source>
</evidence>
<evidence type="ECO:0000313" key="3">
    <source>
        <dbReference type="Proteomes" id="UP000632222"/>
    </source>
</evidence>
<evidence type="ECO:0000256" key="1">
    <source>
        <dbReference type="SAM" id="Phobius"/>
    </source>
</evidence>
<dbReference type="Proteomes" id="UP000632222">
    <property type="component" value="Unassembled WGS sequence"/>
</dbReference>
<keyword evidence="1" id="KW-0812">Transmembrane</keyword>
<protein>
    <submittedName>
        <fullName evidence="2">Uncharacterized protein</fullName>
    </submittedName>
</protein>
<keyword evidence="1" id="KW-0472">Membrane</keyword>
<reference evidence="3" key="1">
    <citation type="journal article" date="2019" name="Int. J. Syst. Evol. Microbiol.">
        <title>The Global Catalogue of Microorganisms (GCM) 10K type strain sequencing project: providing services to taxonomists for standard genome sequencing and annotation.</title>
        <authorList>
            <consortium name="The Broad Institute Genomics Platform"/>
            <consortium name="The Broad Institute Genome Sequencing Center for Infectious Disease"/>
            <person name="Wu L."/>
            <person name="Ma J."/>
        </authorList>
    </citation>
    <scope>NUCLEOTIDE SEQUENCE [LARGE SCALE GENOMIC DNA]</scope>
    <source>
        <strain evidence="3">JCM 14370</strain>
    </source>
</reference>
<feature type="transmembrane region" description="Helical" evidence="1">
    <location>
        <begin position="86"/>
        <end position="106"/>
    </location>
</feature>
<gene>
    <name evidence="2" type="ORF">GCM10008938_37420</name>
</gene>
<comment type="caution">
    <text evidence="2">The sequence shown here is derived from an EMBL/GenBank/DDBJ whole genome shotgun (WGS) entry which is preliminary data.</text>
</comment>
<proteinExistence type="predicted"/>
<keyword evidence="1" id="KW-1133">Transmembrane helix</keyword>
<dbReference type="EMBL" id="BMOD01000018">
    <property type="protein sequence ID" value="GGJ47923.1"/>
    <property type="molecule type" value="Genomic_DNA"/>
</dbReference>
<organism evidence="2 3">
    <name type="scientific">Deinococcus roseus</name>
    <dbReference type="NCBI Taxonomy" id="392414"/>
    <lineage>
        <taxon>Bacteria</taxon>
        <taxon>Thermotogati</taxon>
        <taxon>Deinococcota</taxon>
        <taxon>Deinococci</taxon>
        <taxon>Deinococcales</taxon>
        <taxon>Deinococcaceae</taxon>
        <taxon>Deinococcus</taxon>
    </lineage>
</organism>
<feature type="transmembrane region" description="Helical" evidence="1">
    <location>
        <begin position="177"/>
        <end position="195"/>
    </location>
</feature>
<sequence>MSVELNLEFRRQVRTAALVAAIVFSNACGAVFTSVSVLFLVGVWNSLKHDLDGLGVIGPWFVVMLISGITLLVAGKQLNAWTVPSMRMLTWVGLEALLWGAIALLMRQGPDFPLVGNSAMFTVCSIAVVTGLFTLAMGKMRQQTGDAQGWVDVTHPLYAAMQKWEVHSSGMEFWQRLGVCYAIPVMFLVLCWVWITVR</sequence>
<feature type="transmembrane region" description="Helical" evidence="1">
    <location>
        <begin position="56"/>
        <end position="74"/>
    </location>
</feature>
<keyword evidence="3" id="KW-1185">Reference proteome</keyword>
<feature type="transmembrane region" description="Helical" evidence="1">
    <location>
        <begin position="118"/>
        <end position="138"/>
    </location>
</feature>
<accession>A0ABQ2D6I9</accession>
<feature type="transmembrane region" description="Helical" evidence="1">
    <location>
        <begin position="16"/>
        <end position="44"/>
    </location>
</feature>